<evidence type="ECO:0000313" key="7">
    <source>
        <dbReference type="EMBL" id="GMH49340.1"/>
    </source>
</evidence>
<dbReference type="PANTHER" id="PTHR23112:SF0">
    <property type="entry name" value="TRANSMEMBRANE PROTEIN 116"/>
    <property type="match status" value="1"/>
</dbReference>
<feature type="transmembrane region" description="Helical" evidence="6">
    <location>
        <begin position="102"/>
        <end position="120"/>
    </location>
</feature>
<feature type="region of interest" description="Disordered" evidence="5">
    <location>
        <begin position="286"/>
        <end position="337"/>
    </location>
</feature>
<proteinExistence type="predicted"/>
<dbReference type="PANTHER" id="PTHR23112">
    <property type="entry name" value="G PROTEIN-COUPLED RECEPTOR 157-RELATED"/>
    <property type="match status" value="1"/>
</dbReference>
<dbReference type="SUPFAM" id="SSF81321">
    <property type="entry name" value="Family A G protein-coupled receptor-like"/>
    <property type="match status" value="1"/>
</dbReference>
<dbReference type="Pfam" id="PF00002">
    <property type="entry name" value="7tm_2"/>
    <property type="match status" value="1"/>
</dbReference>
<comment type="caution">
    <text evidence="7">The sequence shown here is derived from an EMBL/GenBank/DDBJ whole genome shotgun (WGS) entry which is preliminary data.</text>
</comment>
<protein>
    <recommendedName>
        <fullName evidence="9">G-protein coupled receptors family 2 profile 2 domain-containing protein</fullName>
    </recommendedName>
</protein>
<accession>A0A9W7DP82</accession>
<dbReference type="InterPro" id="IPR000832">
    <property type="entry name" value="GPCR_2_secretin-like"/>
</dbReference>
<feature type="transmembrane region" description="Helical" evidence="6">
    <location>
        <begin position="12"/>
        <end position="34"/>
    </location>
</feature>
<dbReference type="GO" id="GO:0007189">
    <property type="term" value="P:adenylate cyclase-activating G protein-coupled receptor signaling pathway"/>
    <property type="evidence" value="ECO:0007669"/>
    <property type="project" value="TreeGrafter"/>
</dbReference>
<keyword evidence="8" id="KW-1185">Reference proteome</keyword>
<keyword evidence="4 6" id="KW-0472">Membrane</keyword>
<feature type="transmembrane region" description="Helical" evidence="6">
    <location>
        <begin position="209"/>
        <end position="230"/>
    </location>
</feature>
<evidence type="ECO:0000256" key="1">
    <source>
        <dbReference type="ARBA" id="ARBA00004141"/>
    </source>
</evidence>
<comment type="subcellular location">
    <subcellularLocation>
        <location evidence="1">Membrane</location>
        <topology evidence="1">Multi-pass membrane protein</topology>
    </subcellularLocation>
</comment>
<organism evidence="7 8">
    <name type="scientific">Triparma retinervis</name>
    <dbReference type="NCBI Taxonomy" id="2557542"/>
    <lineage>
        <taxon>Eukaryota</taxon>
        <taxon>Sar</taxon>
        <taxon>Stramenopiles</taxon>
        <taxon>Ochrophyta</taxon>
        <taxon>Bolidophyceae</taxon>
        <taxon>Parmales</taxon>
        <taxon>Triparmaceae</taxon>
        <taxon>Triparma</taxon>
    </lineage>
</organism>
<dbReference type="EMBL" id="BRXZ01001904">
    <property type="protein sequence ID" value="GMH49340.1"/>
    <property type="molecule type" value="Genomic_DNA"/>
</dbReference>
<reference evidence="7" key="1">
    <citation type="submission" date="2022-07" db="EMBL/GenBank/DDBJ databases">
        <title>Genome analysis of Parmales, a sister group of diatoms, reveals the evolutionary specialization of diatoms from phago-mixotrophs to photoautotrophs.</title>
        <authorList>
            <person name="Ban H."/>
            <person name="Sato S."/>
            <person name="Yoshikawa S."/>
            <person name="Kazumasa Y."/>
            <person name="Nakamura Y."/>
            <person name="Ichinomiya M."/>
            <person name="Saitoh K."/>
            <person name="Sato N."/>
            <person name="Blanc-Mathieu R."/>
            <person name="Endo H."/>
            <person name="Kuwata A."/>
            <person name="Ogata H."/>
        </authorList>
    </citation>
    <scope>NUCLEOTIDE SEQUENCE</scope>
</reference>
<gene>
    <name evidence="7" type="ORF">TrRE_jg6761</name>
</gene>
<evidence type="ECO:0000313" key="8">
    <source>
        <dbReference type="Proteomes" id="UP001165082"/>
    </source>
</evidence>
<dbReference type="Proteomes" id="UP001165082">
    <property type="component" value="Unassembled WGS sequence"/>
</dbReference>
<evidence type="ECO:0000256" key="6">
    <source>
        <dbReference type="SAM" id="Phobius"/>
    </source>
</evidence>
<feature type="compositionally biased region" description="Basic and acidic residues" evidence="5">
    <location>
        <begin position="297"/>
        <end position="310"/>
    </location>
</feature>
<keyword evidence="3 6" id="KW-1133">Transmembrane helix</keyword>
<keyword evidence="2 6" id="KW-0812">Transmembrane</keyword>
<feature type="transmembrane region" description="Helical" evidence="6">
    <location>
        <begin position="62"/>
        <end position="86"/>
    </location>
</feature>
<evidence type="ECO:0000256" key="4">
    <source>
        <dbReference type="ARBA" id="ARBA00023136"/>
    </source>
</evidence>
<sequence length="488" mass="55802">MNRSEVRLFPQNLPVIFAFIGMGFNATLLIGPIMDYRQTQTKDDANAEDNWIFHNICKGQGFLWQFFAMSALFWYFAFTNIMYYIIVKKDKVPDLEKKKRKYYTIGFLIPFITSLVPLFFDAYEPRTVGFPDGDGSLECWLNDPYWQLGTTIFWMILCMCWGGYRGYQIILTLRKTKYKTEKSREKGAMDGKRGYVLVAMMKEHMRRQVFLLSIYFCFSLINIIYYLWMWMHTDESRFGGCFITVLYAMNVSMLGVTLFVVFGITHENIKGGITFVRSVAGIVKRGSHTSSGEDYSVDDRGGRGERDIENGLRQALKGKVNQGRKGGRANMDTNHSAPLAQELSDVSDDKKGVVKTHLGTKIGINLGGIKAPIDDCGSAYNKFAVSGTSMPPRNHPMSAKLEAQREKYTKDVLSFVLQRIAPLEVKVEREMVMSFMDEIEAESHTIFNTSILDDSRISDDWAAGEMIIDDIDERLKKAKARFEEAMKR</sequence>
<dbReference type="OrthoDB" id="189064at2759"/>
<evidence type="ECO:0000256" key="3">
    <source>
        <dbReference type="ARBA" id="ARBA00022989"/>
    </source>
</evidence>
<evidence type="ECO:0000256" key="2">
    <source>
        <dbReference type="ARBA" id="ARBA00022692"/>
    </source>
</evidence>
<dbReference type="GO" id="GO:0005886">
    <property type="term" value="C:plasma membrane"/>
    <property type="evidence" value="ECO:0007669"/>
    <property type="project" value="TreeGrafter"/>
</dbReference>
<dbReference type="GO" id="GO:0004930">
    <property type="term" value="F:G protein-coupled receptor activity"/>
    <property type="evidence" value="ECO:0007669"/>
    <property type="project" value="InterPro"/>
</dbReference>
<evidence type="ECO:0000256" key="5">
    <source>
        <dbReference type="SAM" id="MobiDB-lite"/>
    </source>
</evidence>
<dbReference type="Gene3D" id="1.20.1070.10">
    <property type="entry name" value="Rhodopsin 7-helix transmembrane proteins"/>
    <property type="match status" value="1"/>
</dbReference>
<evidence type="ECO:0008006" key="9">
    <source>
        <dbReference type="Google" id="ProtNLM"/>
    </source>
</evidence>
<dbReference type="AlphaFoldDB" id="A0A9W7DP82"/>
<feature type="transmembrane region" description="Helical" evidence="6">
    <location>
        <begin position="242"/>
        <end position="264"/>
    </location>
</feature>
<feature type="transmembrane region" description="Helical" evidence="6">
    <location>
        <begin position="145"/>
        <end position="164"/>
    </location>
</feature>
<name>A0A9W7DP82_9STRA</name>